<dbReference type="InParanoid" id="A0D9T5"/>
<gene>
    <name evidence="2" type="ORF">GSPATT00014733001</name>
</gene>
<keyword evidence="3" id="KW-1185">Reference proteome</keyword>
<feature type="coiled-coil region" evidence="1">
    <location>
        <begin position="154"/>
        <end position="188"/>
    </location>
</feature>
<dbReference type="KEGG" id="ptm:GSPATT00014733001"/>
<evidence type="ECO:0000313" key="3">
    <source>
        <dbReference type="Proteomes" id="UP000000600"/>
    </source>
</evidence>
<sequence>MIKRFGLILQKTWQLKRYFPLANYFAFKQAKFYITQFYPHWNLKSFEQVCQNAEKMFLANRSERQHFVQQVIDFQIDLNTHLQYDWKTYYNWNYTCLFNITIPDHGIAIILNTPKTTINGKPRAQLLLQQQVMATQDWKLLIFYQAKFFSMKTKERAAFQKKTINEAIESLKEKMKSWEEEKRDQIYEQLLMQG</sequence>
<name>A0D9T5_PARTE</name>
<organism evidence="2 3">
    <name type="scientific">Paramecium tetraurelia</name>
    <dbReference type="NCBI Taxonomy" id="5888"/>
    <lineage>
        <taxon>Eukaryota</taxon>
        <taxon>Sar</taxon>
        <taxon>Alveolata</taxon>
        <taxon>Ciliophora</taxon>
        <taxon>Intramacronucleata</taxon>
        <taxon>Oligohymenophorea</taxon>
        <taxon>Peniculida</taxon>
        <taxon>Parameciidae</taxon>
        <taxon>Paramecium</taxon>
    </lineage>
</organism>
<evidence type="ECO:0000313" key="2">
    <source>
        <dbReference type="EMBL" id="CAK79802.1"/>
    </source>
</evidence>
<reference evidence="2 3" key="1">
    <citation type="journal article" date="2006" name="Nature">
        <title>Global trends of whole-genome duplications revealed by the ciliate Paramecium tetraurelia.</title>
        <authorList>
            <consortium name="Genoscope"/>
            <person name="Aury J.-M."/>
            <person name="Jaillon O."/>
            <person name="Duret L."/>
            <person name="Noel B."/>
            <person name="Jubin C."/>
            <person name="Porcel B.M."/>
            <person name="Segurens B."/>
            <person name="Daubin V."/>
            <person name="Anthouard V."/>
            <person name="Aiach N."/>
            <person name="Arnaiz O."/>
            <person name="Billaut A."/>
            <person name="Beisson J."/>
            <person name="Blanc I."/>
            <person name="Bouhouche K."/>
            <person name="Camara F."/>
            <person name="Duharcourt S."/>
            <person name="Guigo R."/>
            <person name="Gogendeau D."/>
            <person name="Katinka M."/>
            <person name="Keller A.-M."/>
            <person name="Kissmehl R."/>
            <person name="Klotz C."/>
            <person name="Koll F."/>
            <person name="Le Moue A."/>
            <person name="Lepere C."/>
            <person name="Malinsky S."/>
            <person name="Nowacki M."/>
            <person name="Nowak J.K."/>
            <person name="Plattner H."/>
            <person name="Poulain J."/>
            <person name="Ruiz F."/>
            <person name="Serrano V."/>
            <person name="Zagulski M."/>
            <person name="Dessen P."/>
            <person name="Betermier M."/>
            <person name="Weissenbach J."/>
            <person name="Scarpelli C."/>
            <person name="Schachter V."/>
            <person name="Sperling L."/>
            <person name="Meyer E."/>
            <person name="Cohen J."/>
            <person name="Wincker P."/>
        </authorList>
    </citation>
    <scope>NUCLEOTIDE SEQUENCE [LARGE SCALE GENOMIC DNA]</scope>
    <source>
        <strain evidence="2 3">Stock d4-2</strain>
    </source>
</reference>
<protein>
    <submittedName>
        <fullName evidence="2">Uncharacterized protein</fullName>
    </submittedName>
</protein>
<dbReference type="Proteomes" id="UP000000600">
    <property type="component" value="Unassembled WGS sequence"/>
</dbReference>
<dbReference type="AlphaFoldDB" id="A0D9T5"/>
<proteinExistence type="predicted"/>
<dbReference type="EMBL" id="CT868341">
    <property type="protein sequence ID" value="CAK79802.1"/>
    <property type="molecule type" value="Genomic_DNA"/>
</dbReference>
<accession>A0D9T5</accession>
<dbReference type="RefSeq" id="XP_001447199.1">
    <property type="nucleotide sequence ID" value="XM_001447162.1"/>
</dbReference>
<evidence type="ECO:0000256" key="1">
    <source>
        <dbReference type="SAM" id="Coils"/>
    </source>
</evidence>
<keyword evidence="1" id="KW-0175">Coiled coil</keyword>
<dbReference type="HOGENOM" id="CLU_1404966_0_0_1"/>
<dbReference type="GeneID" id="5032984"/>